<evidence type="ECO:0000259" key="2">
    <source>
        <dbReference type="PROSITE" id="PS51065"/>
    </source>
</evidence>
<dbReference type="InterPro" id="IPR043136">
    <property type="entry name" value="B30.2/SPRY_sf"/>
</dbReference>
<dbReference type="GO" id="GO:0061630">
    <property type="term" value="F:ubiquitin protein ligase activity"/>
    <property type="evidence" value="ECO:0007669"/>
    <property type="project" value="TreeGrafter"/>
</dbReference>
<keyword evidence="4" id="KW-1185">Reference proteome</keyword>
<gene>
    <name evidence="3" type="ORF">L9F63_008659</name>
</gene>
<dbReference type="PANTHER" id="PTHR12429:SF14">
    <property type="entry name" value="NEURALIZED-LIKE PROTEIN 4"/>
    <property type="match status" value="1"/>
</dbReference>
<dbReference type="CDD" id="cd12887">
    <property type="entry name" value="SPRY_NHR_like"/>
    <property type="match status" value="3"/>
</dbReference>
<evidence type="ECO:0000256" key="1">
    <source>
        <dbReference type="SAM" id="MobiDB-lite"/>
    </source>
</evidence>
<feature type="domain" description="NHR" evidence="2">
    <location>
        <begin position="343"/>
        <end position="509"/>
    </location>
</feature>
<dbReference type="InterPro" id="IPR013320">
    <property type="entry name" value="ConA-like_dom_sf"/>
</dbReference>
<organism evidence="3 4">
    <name type="scientific">Diploptera punctata</name>
    <name type="common">Pacific beetle cockroach</name>
    <dbReference type="NCBI Taxonomy" id="6984"/>
    <lineage>
        <taxon>Eukaryota</taxon>
        <taxon>Metazoa</taxon>
        <taxon>Ecdysozoa</taxon>
        <taxon>Arthropoda</taxon>
        <taxon>Hexapoda</taxon>
        <taxon>Insecta</taxon>
        <taxon>Pterygota</taxon>
        <taxon>Neoptera</taxon>
        <taxon>Polyneoptera</taxon>
        <taxon>Dictyoptera</taxon>
        <taxon>Blattodea</taxon>
        <taxon>Blaberoidea</taxon>
        <taxon>Blaberidae</taxon>
        <taxon>Diplopterinae</taxon>
        <taxon>Diploptera</taxon>
    </lineage>
</organism>
<dbReference type="PANTHER" id="PTHR12429">
    <property type="entry name" value="NEURALIZED"/>
    <property type="match status" value="1"/>
</dbReference>
<feature type="non-terminal residue" evidence="3">
    <location>
        <position position="1"/>
    </location>
</feature>
<name>A0AAD7Z4X5_DIPPU</name>
<feature type="non-terminal residue" evidence="3">
    <location>
        <position position="561"/>
    </location>
</feature>
<dbReference type="EMBL" id="JASPKZ010010663">
    <property type="protein sequence ID" value="KAJ9573969.1"/>
    <property type="molecule type" value="Genomic_DNA"/>
</dbReference>
<accession>A0AAD7Z4X5</accession>
<proteinExistence type="predicted"/>
<reference evidence="3" key="2">
    <citation type="submission" date="2023-05" db="EMBL/GenBank/DDBJ databases">
        <authorList>
            <person name="Fouks B."/>
        </authorList>
    </citation>
    <scope>NUCLEOTIDE SEQUENCE</scope>
    <source>
        <strain evidence="3">Stay&amp;Tobe</strain>
        <tissue evidence="3">Testes</tissue>
    </source>
</reference>
<protein>
    <recommendedName>
        <fullName evidence="2">NHR domain-containing protein</fullName>
    </recommendedName>
</protein>
<dbReference type="AlphaFoldDB" id="A0AAD7Z4X5"/>
<dbReference type="FunFam" id="2.60.120.920:FF:000014">
    <property type="entry name" value="neuralized-like protein 4 isoform X2"/>
    <property type="match status" value="1"/>
</dbReference>
<evidence type="ECO:0000313" key="4">
    <source>
        <dbReference type="Proteomes" id="UP001233999"/>
    </source>
</evidence>
<reference evidence="3" key="1">
    <citation type="journal article" date="2023" name="IScience">
        <title>Live-bearing cockroach genome reveals convergent evolutionary mechanisms linked to viviparity in insects and beyond.</title>
        <authorList>
            <person name="Fouks B."/>
            <person name="Harrison M.C."/>
            <person name="Mikhailova A.A."/>
            <person name="Marchal E."/>
            <person name="English S."/>
            <person name="Carruthers M."/>
            <person name="Jennings E.C."/>
            <person name="Chiamaka E.L."/>
            <person name="Frigard R.A."/>
            <person name="Pippel M."/>
            <person name="Attardo G.M."/>
            <person name="Benoit J.B."/>
            <person name="Bornberg-Bauer E."/>
            <person name="Tobe S.S."/>
        </authorList>
    </citation>
    <scope>NUCLEOTIDE SEQUENCE</scope>
    <source>
        <strain evidence="3">Stay&amp;Tobe</strain>
    </source>
</reference>
<feature type="domain" description="NHR" evidence="2">
    <location>
        <begin position="156"/>
        <end position="322"/>
    </location>
</feature>
<sequence length="561" mass="61938">IRIDRLVDKWSGSIEVGITTHNPTALEFPATMTNMRSGTTMMSGCGILTNGKGTRREYGEFNLDELREGDRIGMMRKSNGNLHYFINGLDQGVAATKVPSCVWGVVDLYGMTVKVTIVDRDEREEQNLITRRNTALRDHQNLHGLNDLPEEDFVDRLMFHPNCGTHAAVINNCRTAHRPNAMDDFNNGVVLTNRPLKINELFEVRLDKMVTKWAGSIEIGVTTHNPTELEYPSTMTNVRSGTWMMTGNGVMHNGTTVIDEYGQNLDRLQVGDRVGVMCKDNDTLHFFVNGVDQGAAASNIPERVYGVIDLYGQAAQATIVDSLDCYSPDTVNSSLSNTTVYSDLRFHHVHGKNARVSNNGLTASRPRAFGEFNDAIVISNRALRPGEMYEVVIEKMVDRWSGSIEAGVTAIRPEDLDFPSTMTDINHDTWMLSGSAVMQDGVTLRTGYGCDLDTLGTGTRIGMMRHDDETLHYYVDGVDQGAACDGVPPHVYAVVDLYGQCAQVSIVQPDRGREDAAVTIGQSENSSQPVSLQQHQAANTNSHPNSETTHSQLFVFNEIKS</sequence>
<evidence type="ECO:0000313" key="3">
    <source>
        <dbReference type="EMBL" id="KAJ9573969.1"/>
    </source>
</evidence>
<dbReference type="SMART" id="SM00588">
    <property type="entry name" value="NEUZ"/>
    <property type="match status" value="3"/>
</dbReference>
<dbReference type="PROSITE" id="PS51065">
    <property type="entry name" value="NHR"/>
    <property type="match status" value="3"/>
</dbReference>
<dbReference type="InterPro" id="IPR037962">
    <property type="entry name" value="Neuralized"/>
</dbReference>
<dbReference type="Proteomes" id="UP001233999">
    <property type="component" value="Unassembled WGS sequence"/>
</dbReference>
<dbReference type="Gene3D" id="2.60.120.920">
    <property type="match status" value="3"/>
</dbReference>
<comment type="caution">
    <text evidence="3">The sequence shown here is derived from an EMBL/GenBank/DDBJ whole genome shotgun (WGS) entry which is preliminary data.</text>
</comment>
<feature type="domain" description="NHR" evidence="2">
    <location>
        <begin position="1"/>
        <end position="120"/>
    </location>
</feature>
<dbReference type="Pfam" id="PF07177">
    <property type="entry name" value="Neuralized"/>
    <property type="match status" value="3"/>
</dbReference>
<feature type="region of interest" description="Disordered" evidence="1">
    <location>
        <begin position="523"/>
        <end position="552"/>
    </location>
</feature>
<dbReference type="InterPro" id="IPR006573">
    <property type="entry name" value="NHR_dom"/>
</dbReference>
<dbReference type="SUPFAM" id="SSF49899">
    <property type="entry name" value="Concanavalin A-like lectins/glucanases"/>
    <property type="match status" value="2"/>
</dbReference>
<dbReference type="FunFam" id="2.60.120.920:FF:000001">
    <property type="entry name" value="neuralized-like protein 4 isoform X1"/>
    <property type="match status" value="2"/>
</dbReference>